<dbReference type="InterPro" id="IPR050109">
    <property type="entry name" value="HTH-type_TetR-like_transc_reg"/>
</dbReference>
<dbReference type="GO" id="GO:0003700">
    <property type="term" value="F:DNA-binding transcription factor activity"/>
    <property type="evidence" value="ECO:0007669"/>
    <property type="project" value="TreeGrafter"/>
</dbReference>
<gene>
    <name evidence="4" type="ORF">ICN82_03445</name>
</gene>
<evidence type="ECO:0000259" key="3">
    <source>
        <dbReference type="PROSITE" id="PS50977"/>
    </source>
</evidence>
<dbReference type="InterPro" id="IPR023772">
    <property type="entry name" value="DNA-bd_HTH_TetR-type_CS"/>
</dbReference>
<sequence length="187" mass="21040">MTSFIEKGFARATTADIAQRGGLSKRDVYRAFPDKTDLFTAAILSRRHLILDLPRPAREERPVLETLRQIFRLDLEDRDAAERDALMNLVARESLLLPELNALLYDTGIIRSRELLIDWLAAQMDRGAMPRHDASDLAGMMMDVVFGALLPRRRPHGPVDRRSQADQITARLGIVLAGIGQPREDAD</sequence>
<dbReference type="InterPro" id="IPR001647">
    <property type="entry name" value="HTH_TetR"/>
</dbReference>
<evidence type="ECO:0000313" key="4">
    <source>
        <dbReference type="EMBL" id="MBE3637254.1"/>
    </source>
</evidence>
<dbReference type="AlphaFoldDB" id="A0A8J6Z493"/>
<feature type="DNA-binding region" description="H-T-H motif" evidence="2">
    <location>
        <begin position="13"/>
        <end position="32"/>
    </location>
</feature>
<dbReference type="RefSeq" id="WP_193179641.1">
    <property type="nucleotide sequence ID" value="NZ_JACVXA010000007.1"/>
</dbReference>
<dbReference type="InterPro" id="IPR036271">
    <property type="entry name" value="Tet_transcr_reg_TetR-rel_C_sf"/>
</dbReference>
<comment type="caution">
    <text evidence="4">The sequence shown here is derived from an EMBL/GenBank/DDBJ whole genome shotgun (WGS) entry which is preliminary data.</text>
</comment>
<evidence type="ECO:0000313" key="5">
    <source>
        <dbReference type="Proteomes" id="UP000609121"/>
    </source>
</evidence>
<accession>A0A8J6Z493</accession>
<evidence type="ECO:0000256" key="1">
    <source>
        <dbReference type="ARBA" id="ARBA00023125"/>
    </source>
</evidence>
<dbReference type="SUPFAM" id="SSF46689">
    <property type="entry name" value="Homeodomain-like"/>
    <property type="match status" value="1"/>
</dbReference>
<dbReference type="Pfam" id="PF00440">
    <property type="entry name" value="TetR_N"/>
    <property type="match status" value="1"/>
</dbReference>
<dbReference type="PROSITE" id="PS50977">
    <property type="entry name" value="HTH_TETR_2"/>
    <property type="match status" value="1"/>
</dbReference>
<dbReference type="InterPro" id="IPR009057">
    <property type="entry name" value="Homeodomain-like_sf"/>
</dbReference>
<dbReference type="PROSITE" id="PS01081">
    <property type="entry name" value="HTH_TETR_1"/>
    <property type="match status" value="1"/>
</dbReference>
<reference evidence="4" key="1">
    <citation type="submission" date="2020-09" db="EMBL/GenBank/DDBJ databases">
        <title>A novel bacterium of genus Mangrovicoccus, isolated from South China Sea.</title>
        <authorList>
            <person name="Huang H."/>
            <person name="Mo K."/>
            <person name="Hu Y."/>
        </authorList>
    </citation>
    <scope>NUCLEOTIDE SEQUENCE</scope>
    <source>
        <strain evidence="4">HB182678</strain>
    </source>
</reference>
<protein>
    <submittedName>
        <fullName evidence="4">Helix-turn-helix transcriptional regulator</fullName>
    </submittedName>
</protein>
<feature type="domain" description="HTH tetR-type" evidence="3">
    <location>
        <begin position="1"/>
        <end position="50"/>
    </location>
</feature>
<dbReference type="Proteomes" id="UP000609121">
    <property type="component" value="Unassembled WGS sequence"/>
</dbReference>
<evidence type="ECO:0000256" key="2">
    <source>
        <dbReference type="PROSITE-ProRule" id="PRU00335"/>
    </source>
</evidence>
<keyword evidence="1 2" id="KW-0238">DNA-binding</keyword>
<dbReference type="EMBL" id="JACVXA010000007">
    <property type="protein sequence ID" value="MBE3637254.1"/>
    <property type="molecule type" value="Genomic_DNA"/>
</dbReference>
<dbReference type="PANTHER" id="PTHR30055:SF223">
    <property type="entry name" value="HTH-TYPE TRANSCRIPTIONAL REGULATOR UIDR"/>
    <property type="match status" value="1"/>
</dbReference>
<organism evidence="4 5">
    <name type="scientific">Mangrovicoccus algicola</name>
    <dbReference type="NCBI Taxonomy" id="2771008"/>
    <lineage>
        <taxon>Bacteria</taxon>
        <taxon>Pseudomonadati</taxon>
        <taxon>Pseudomonadota</taxon>
        <taxon>Alphaproteobacteria</taxon>
        <taxon>Rhodobacterales</taxon>
        <taxon>Paracoccaceae</taxon>
        <taxon>Mangrovicoccus</taxon>
    </lineage>
</organism>
<dbReference type="SUPFAM" id="SSF48498">
    <property type="entry name" value="Tetracyclin repressor-like, C-terminal domain"/>
    <property type="match status" value="1"/>
</dbReference>
<dbReference type="GO" id="GO:0000976">
    <property type="term" value="F:transcription cis-regulatory region binding"/>
    <property type="evidence" value="ECO:0007669"/>
    <property type="project" value="TreeGrafter"/>
</dbReference>
<dbReference type="PANTHER" id="PTHR30055">
    <property type="entry name" value="HTH-TYPE TRANSCRIPTIONAL REGULATOR RUTR"/>
    <property type="match status" value="1"/>
</dbReference>
<keyword evidence="5" id="KW-1185">Reference proteome</keyword>
<dbReference type="Gene3D" id="1.10.357.10">
    <property type="entry name" value="Tetracycline Repressor, domain 2"/>
    <property type="match status" value="1"/>
</dbReference>
<proteinExistence type="predicted"/>
<name>A0A8J6Z493_9RHOB</name>